<reference evidence="2" key="1">
    <citation type="submission" date="2022-05" db="EMBL/GenBank/DDBJ databases">
        <authorList>
            <person name="Colautti A."/>
            <person name="Iacumin L."/>
        </authorList>
    </citation>
    <scope>NUCLEOTIDE SEQUENCE</scope>
    <source>
        <strain evidence="2">DSM 30747</strain>
    </source>
</reference>
<proteinExistence type="predicted"/>
<feature type="transmembrane region" description="Helical" evidence="1">
    <location>
        <begin position="41"/>
        <end position="60"/>
    </location>
</feature>
<dbReference type="RefSeq" id="WP_269921833.1">
    <property type="nucleotide sequence ID" value="NZ_JAMKBI010000005.1"/>
</dbReference>
<keyword evidence="1" id="KW-0812">Transmembrane</keyword>
<dbReference type="AlphaFoldDB" id="A0A9X3L8R4"/>
<comment type="caution">
    <text evidence="2">The sequence shown here is derived from an EMBL/GenBank/DDBJ whole genome shotgun (WGS) entry which is preliminary data.</text>
</comment>
<name>A0A9X3L8R4_9BACI</name>
<evidence type="ECO:0000313" key="2">
    <source>
        <dbReference type="EMBL" id="MCZ8533465.1"/>
    </source>
</evidence>
<accession>A0A9X3L8R4</accession>
<feature type="transmembrane region" description="Helical" evidence="1">
    <location>
        <begin position="7"/>
        <end position="29"/>
    </location>
</feature>
<sequence>MKKKINIGSFILSIICILLFLLVSFSGLIDYSVMGTHPLTLVLYITLLTLILGVLGFSGIHDWKGMARSVTALIITSGLSAFLTFVIFFGSLLR</sequence>
<keyword evidence="1" id="KW-1133">Transmembrane helix</keyword>
<keyword evidence="3" id="KW-1185">Reference proteome</keyword>
<dbReference type="Proteomes" id="UP001152172">
    <property type="component" value="Unassembled WGS sequence"/>
</dbReference>
<evidence type="ECO:0000256" key="1">
    <source>
        <dbReference type="SAM" id="Phobius"/>
    </source>
</evidence>
<organism evidence="2 3">
    <name type="scientific">Psychrobacillus psychrodurans</name>
    <dbReference type="NCBI Taxonomy" id="126157"/>
    <lineage>
        <taxon>Bacteria</taxon>
        <taxon>Bacillati</taxon>
        <taxon>Bacillota</taxon>
        <taxon>Bacilli</taxon>
        <taxon>Bacillales</taxon>
        <taxon>Bacillaceae</taxon>
        <taxon>Psychrobacillus</taxon>
    </lineage>
</organism>
<gene>
    <name evidence="2" type="ORF">M9R61_09000</name>
</gene>
<dbReference type="EMBL" id="JAMKBI010000005">
    <property type="protein sequence ID" value="MCZ8533465.1"/>
    <property type="molecule type" value="Genomic_DNA"/>
</dbReference>
<keyword evidence="1" id="KW-0472">Membrane</keyword>
<feature type="transmembrane region" description="Helical" evidence="1">
    <location>
        <begin position="72"/>
        <end position="93"/>
    </location>
</feature>
<evidence type="ECO:0000313" key="3">
    <source>
        <dbReference type="Proteomes" id="UP001152172"/>
    </source>
</evidence>
<protein>
    <submittedName>
        <fullName evidence="2">Uncharacterized protein</fullName>
    </submittedName>
</protein>